<comment type="caution">
    <text evidence="1">The sequence shown here is derived from an EMBL/GenBank/DDBJ whole genome shotgun (WGS) entry which is preliminary data.</text>
</comment>
<keyword evidence="2" id="KW-1185">Reference proteome</keyword>
<dbReference type="InterPro" id="IPR017853">
    <property type="entry name" value="GH"/>
</dbReference>
<dbReference type="Proteomes" id="UP000310636">
    <property type="component" value="Unassembled WGS sequence"/>
</dbReference>
<evidence type="ECO:0000313" key="2">
    <source>
        <dbReference type="Proteomes" id="UP000310636"/>
    </source>
</evidence>
<dbReference type="RefSeq" id="WP_136371910.1">
    <property type="nucleotide sequence ID" value="NZ_SSOB01000031.1"/>
</dbReference>
<dbReference type="SUPFAM" id="SSF51445">
    <property type="entry name" value="(Trans)glycosidases"/>
    <property type="match status" value="1"/>
</dbReference>
<gene>
    <name evidence="1" type="ORF">E6C55_21650</name>
</gene>
<reference evidence="1 2" key="1">
    <citation type="submission" date="2019-04" db="EMBL/GenBank/DDBJ databases">
        <title>Cohnella sp. nov. isolated from preserved vegetables.</title>
        <authorList>
            <person name="Lin S.-Y."/>
            <person name="Hung M.-H."/>
            <person name="Young C.-C."/>
        </authorList>
    </citation>
    <scope>NUCLEOTIDE SEQUENCE [LARGE SCALE GENOMIC DNA]</scope>
    <source>
        <strain evidence="1 2">CC-MHH1044</strain>
    </source>
</reference>
<organism evidence="1 2">
    <name type="scientific">Cohnella fermenti</name>
    <dbReference type="NCBI Taxonomy" id="2565925"/>
    <lineage>
        <taxon>Bacteria</taxon>
        <taxon>Bacillati</taxon>
        <taxon>Bacillota</taxon>
        <taxon>Bacilli</taxon>
        <taxon>Bacillales</taxon>
        <taxon>Paenibacillaceae</taxon>
        <taxon>Cohnella</taxon>
    </lineage>
</organism>
<accession>A0A4S4BL30</accession>
<name>A0A4S4BL30_9BACL</name>
<dbReference type="OrthoDB" id="2675673at2"/>
<sequence length="475" mass="55745">MAKVHIDTSKTIRERQRLESYQNSTLRYTPPADFPEFWAEKHGRPRIMRCWVTLDEVWDYRTDEYFWNYRIGVNRYRDDPQHHEYDWGSTVPSEVDVQDYLSAHSRTSDELLLNLRRYEKETQRGIVSLDKYEEVVEKVIEYYKNLYPNIRYIEPCNESDYVCFGGIDTAHYYKLYQRAYKAVRRLNERYGYAVPLEIGGTAINAVMDRPHLWREFLQQLANDRDENRQINYYSMHDYNGHPSRLKIFYEMHHAWIKELGLPDLPIFVDEYGFTQTTGVWTDSLRNASGVLSAMILSTQLPGMHIFPWCTFHNPSYQMSFTQYLLLEDGQYASTPNGNAMRMLSMLKKNELEMQGEQQHQIMATGDETGYALLATNPTDKPLAVDLMLRRLRDTQVTITEYRVDALNNNRLTGPACTELGLTNRWNEWVKGPEQGVDIRRVLEPYGFTLWLVEPYKLASPLPTTHSLSLSVNGVQ</sequence>
<dbReference type="AlphaFoldDB" id="A0A4S4BL30"/>
<protein>
    <recommendedName>
        <fullName evidence="3">Asl1-like glycosyl hydrolase catalytic domain-containing protein</fullName>
    </recommendedName>
</protein>
<evidence type="ECO:0008006" key="3">
    <source>
        <dbReference type="Google" id="ProtNLM"/>
    </source>
</evidence>
<proteinExistence type="predicted"/>
<evidence type="ECO:0000313" key="1">
    <source>
        <dbReference type="EMBL" id="THF75462.1"/>
    </source>
</evidence>
<dbReference type="Gene3D" id="3.20.20.80">
    <property type="entry name" value="Glycosidases"/>
    <property type="match status" value="1"/>
</dbReference>
<dbReference type="EMBL" id="SSOB01000031">
    <property type="protein sequence ID" value="THF75462.1"/>
    <property type="molecule type" value="Genomic_DNA"/>
</dbReference>